<feature type="region of interest" description="Disordered" evidence="6">
    <location>
        <begin position="129"/>
        <end position="162"/>
    </location>
</feature>
<keyword evidence="2" id="KW-0805">Transcription regulation</keyword>
<evidence type="ECO:0000256" key="6">
    <source>
        <dbReference type="SAM" id="MobiDB-lite"/>
    </source>
</evidence>
<dbReference type="SMART" id="SM00353">
    <property type="entry name" value="HLH"/>
    <property type="match status" value="1"/>
</dbReference>
<dbReference type="InterPro" id="IPR054502">
    <property type="entry name" value="bHLH-TF_ACT-like_plant"/>
</dbReference>
<sequence>MALEATPLYQQDIFIHNNNNSINNNDNNNDIYSLLLETYSNTTNIFKDDIIIQQNQEYFSNEIYSNNEFNFLESQLPQQFDWDYCSDNYNHGGVSNFNDGITLSNYDIIPKVDLSMLNNDYYDHNWTLDSSPDTGKSEGGQTTEEVVTRPRRRRAKVEKNKEDVENQRMTHIVVERNRRKQMNEYLNVLRSLMPDSYVQRGDQASIVGGAINFVKELEQNLHCLSAKKHIKDQNQSSYLPFQEFFTFPQYTSIGHGCSIDNDQSQPTGGSGGDGGGLVAEVEVEVTMVESHANLKIRLKWSPKMLSKIVSSLLCLRLTVLHLNVNTAGGFVFYSFSLKVEDDCNLSTVDEIAKAVYDLLSRIQEEQANLVC</sequence>
<evidence type="ECO:0000256" key="4">
    <source>
        <dbReference type="ARBA" id="ARBA00023163"/>
    </source>
</evidence>
<proteinExistence type="predicted"/>
<evidence type="ECO:0000256" key="5">
    <source>
        <dbReference type="ARBA" id="ARBA00023242"/>
    </source>
</evidence>
<dbReference type="CDD" id="cd11448">
    <property type="entry name" value="bHLH_AtFAMA_like"/>
    <property type="match status" value="1"/>
</dbReference>
<dbReference type="AlphaFoldDB" id="A0AAW1LCC4"/>
<dbReference type="PANTHER" id="PTHR11969">
    <property type="entry name" value="MAX DIMERIZATION, MAD"/>
    <property type="match status" value="1"/>
</dbReference>
<dbReference type="PANTHER" id="PTHR11969:SF54">
    <property type="entry name" value="MAD-LIKE PROTEIN 1"/>
    <property type="match status" value="1"/>
</dbReference>
<dbReference type="GO" id="GO:0000981">
    <property type="term" value="F:DNA-binding transcription factor activity, RNA polymerase II-specific"/>
    <property type="evidence" value="ECO:0007669"/>
    <property type="project" value="TreeGrafter"/>
</dbReference>
<dbReference type="SUPFAM" id="SSF47459">
    <property type="entry name" value="HLH, helix-loop-helix DNA-binding domain"/>
    <property type="match status" value="1"/>
</dbReference>
<feature type="domain" description="BHLH" evidence="7">
    <location>
        <begin position="166"/>
        <end position="217"/>
    </location>
</feature>
<dbReference type="InterPro" id="IPR011598">
    <property type="entry name" value="bHLH_dom"/>
</dbReference>
<keyword evidence="9" id="KW-1185">Reference proteome</keyword>
<dbReference type="Proteomes" id="UP001443914">
    <property type="component" value="Unassembled WGS sequence"/>
</dbReference>
<dbReference type="Pfam" id="PF00010">
    <property type="entry name" value="HLH"/>
    <property type="match status" value="1"/>
</dbReference>
<dbReference type="InterPro" id="IPR036638">
    <property type="entry name" value="HLH_DNA-bd_sf"/>
</dbReference>
<comment type="subcellular location">
    <subcellularLocation>
        <location evidence="1">Nucleus</location>
    </subcellularLocation>
</comment>
<evidence type="ECO:0000313" key="9">
    <source>
        <dbReference type="Proteomes" id="UP001443914"/>
    </source>
</evidence>
<name>A0AAW1LCC4_SAPOF</name>
<dbReference type="Gene3D" id="4.10.280.10">
    <property type="entry name" value="Helix-loop-helix DNA-binding domain"/>
    <property type="match status" value="1"/>
</dbReference>
<protein>
    <recommendedName>
        <fullName evidence="7">BHLH domain-containing protein</fullName>
    </recommendedName>
</protein>
<evidence type="ECO:0000256" key="3">
    <source>
        <dbReference type="ARBA" id="ARBA00023125"/>
    </source>
</evidence>
<comment type="caution">
    <text evidence="8">The sequence shown here is derived from an EMBL/GenBank/DDBJ whole genome shotgun (WGS) entry which is preliminary data.</text>
</comment>
<keyword evidence="3" id="KW-0238">DNA-binding</keyword>
<dbReference type="PROSITE" id="PS50888">
    <property type="entry name" value="BHLH"/>
    <property type="match status" value="1"/>
</dbReference>
<organism evidence="8 9">
    <name type="scientific">Saponaria officinalis</name>
    <name type="common">Common soapwort</name>
    <name type="synonym">Lychnis saponaria</name>
    <dbReference type="NCBI Taxonomy" id="3572"/>
    <lineage>
        <taxon>Eukaryota</taxon>
        <taxon>Viridiplantae</taxon>
        <taxon>Streptophyta</taxon>
        <taxon>Embryophyta</taxon>
        <taxon>Tracheophyta</taxon>
        <taxon>Spermatophyta</taxon>
        <taxon>Magnoliopsida</taxon>
        <taxon>eudicotyledons</taxon>
        <taxon>Gunneridae</taxon>
        <taxon>Pentapetalae</taxon>
        <taxon>Caryophyllales</taxon>
        <taxon>Caryophyllaceae</taxon>
        <taxon>Caryophylleae</taxon>
        <taxon>Saponaria</taxon>
    </lineage>
</organism>
<accession>A0AAW1LCC4</accession>
<keyword evidence="4" id="KW-0804">Transcription</keyword>
<evidence type="ECO:0000256" key="1">
    <source>
        <dbReference type="ARBA" id="ARBA00004123"/>
    </source>
</evidence>
<evidence type="ECO:0000259" key="7">
    <source>
        <dbReference type="PROSITE" id="PS50888"/>
    </source>
</evidence>
<dbReference type="EMBL" id="JBDFQZ010000004">
    <property type="protein sequence ID" value="KAK9732604.1"/>
    <property type="molecule type" value="Genomic_DNA"/>
</dbReference>
<gene>
    <name evidence="8" type="ORF">RND81_04G009500</name>
</gene>
<dbReference type="GO" id="GO:0000978">
    <property type="term" value="F:RNA polymerase II cis-regulatory region sequence-specific DNA binding"/>
    <property type="evidence" value="ECO:0007669"/>
    <property type="project" value="TreeGrafter"/>
</dbReference>
<dbReference type="GO" id="GO:0005634">
    <property type="term" value="C:nucleus"/>
    <property type="evidence" value="ECO:0007669"/>
    <property type="project" value="UniProtKB-SubCell"/>
</dbReference>
<reference evidence="8" key="1">
    <citation type="submission" date="2024-03" db="EMBL/GenBank/DDBJ databases">
        <title>WGS assembly of Saponaria officinalis var. Norfolk2.</title>
        <authorList>
            <person name="Jenkins J."/>
            <person name="Shu S."/>
            <person name="Grimwood J."/>
            <person name="Barry K."/>
            <person name="Goodstein D."/>
            <person name="Schmutz J."/>
            <person name="Leebens-Mack J."/>
            <person name="Osbourn A."/>
        </authorList>
    </citation>
    <scope>NUCLEOTIDE SEQUENCE [LARGE SCALE GENOMIC DNA]</scope>
    <source>
        <strain evidence="8">JIC</strain>
    </source>
</reference>
<evidence type="ECO:0000313" key="8">
    <source>
        <dbReference type="EMBL" id="KAK9732604.1"/>
    </source>
</evidence>
<dbReference type="GO" id="GO:0046983">
    <property type="term" value="F:protein dimerization activity"/>
    <property type="evidence" value="ECO:0007669"/>
    <property type="project" value="InterPro"/>
</dbReference>
<evidence type="ECO:0000256" key="2">
    <source>
        <dbReference type="ARBA" id="ARBA00023015"/>
    </source>
</evidence>
<keyword evidence="5" id="KW-0539">Nucleus</keyword>
<dbReference type="Pfam" id="PF22754">
    <property type="entry name" value="bHLH-TF_ACT-like_plant"/>
    <property type="match status" value="1"/>
</dbReference>